<dbReference type="EMBL" id="UOFI01000005">
    <property type="protein sequence ID" value="VAW60779.1"/>
    <property type="molecule type" value="Genomic_DNA"/>
</dbReference>
<proteinExistence type="predicted"/>
<protein>
    <recommendedName>
        <fullName evidence="2">Transmembrane protein</fullName>
    </recommendedName>
</protein>
<evidence type="ECO:0008006" key="2">
    <source>
        <dbReference type="Google" id="ProtNLM"/>
    </source>
</evidence>
<sequence>MTNLLAILMPAVMAWSSSVYSDTTREYQLKAAYLLNFARFIYWPPEVFSEKSSNFYICVYGDNPFGESLKHLSNKKIQNKKIKFMDIKNSKGKESCHIVYISESEKDDYLKVIDRYSNKTVLIVSDISGFSRSGGMIEFIRIKNKIKFEINTKTSGKAGIKYRSQLLKVANKVR</sequence>
<evidence type="ECO:0000313" key="1">
    <source>
        <dbReference type="EMBL" id="VAW60779.1"/>
    </source>
</evidence>
<dbReference type="Pfam" id="PF13689">
    <property type="entry name" value="DUF4154"/>
    <property type="match status" value="1"/>
</dbReference>
<dbReference type="InterPro" id="IPR025293">
    <property type="entry name" value="YfiR/HmsC-like"/>
</dbReference>
<reference evidence="1" key="1">
    <citation type="submission" date="2018-06" db="EMBL/GenBank/DDBJ databases">
        <authorList>
            <person name="Zhirakovskaya E."/>
        </authorList>
    </citation>
    <scope>NUCLEOTIDE SEQUENCE</scope>
</reference>
<organism evidence="1">
    <name type="scientific">hydrothermal vent metagenome</name>
    <dbReference type="NCBI Taxonomy" id="652676"/>
    <lineage>
        <taxon>unclassified sequences</taxon>
        <taxon>metagenomes</taxon>
        <taxon>ecological metagenomes</taxon>
    </lineage>
</organism>
<gene>
    <name evidence="1" type="ORF">MNBD_GAMMA09-1523</name>
</gene>
<accession>A0A3B0XGQ0</accession>
<dbReference type="AlphaFoldDB" id="A0A3B0XGQ0"/>
<name>A0A3B0XGQ0_9ZZZZ</name>